<dbReference type="EMBL" id="JAYMYR010000008">
    <property type="protein sequence ID" value="KAK7348587.1"/>
    <property type="molecule type" value="Genomic_DNA"/>
</dbReference>
<organism evidence="1 2">
    <name type="scientific">Phaseolus coccineus</name>
    <name type="common">Scarlet runner bean</name>
    <name type="synonym">Phaseolus multiflorus</name>
    <dbReference type="NCBI Taxonomy" id="3886"/>
    <lineage>
        <taxon>Eukaryota</taxon>
        <taxon>Viridiplantae</taxon>
        <taxon>Streptophyta</taxon>
        <taxon>Embryophyta</taxon>
        <taxon>Tracheophyta</taxon>
        <taxon>Spermatophyta</taxon>
        <taxon>Magnoliopsida</taxon>
        <taxon>eudicotyledons</taxon>
        <taxon>Gunneridae</taxon>
        <taxon>Pentapetalae</taxon>
        <taxon>rosids</taxon>
        <taxon>fabids</taxon>
        <taxon>Fabales</taxon>
        <taxon>Fabaceae</taxon>
        <taxon>Papilionoideae</taxon>
        <taxon>50 kb inversion clade</taxon>
        <taxon>NPAAA clade</taxon>
        <taxon>indigoferoid/millettioid clade</taxon>
        <taxon>Phaseoleae</taxon>
        <taxon>Phaseolus</taxon>
    </lineage>
</organism>
<sequence>MNLVWCADTVSVLQLNQIVKFSKLRLWHIEFPTTIFQRLHVTLLPDLIEAKHTFLFDTACLPRSIILCWVEE</sequence>
<gene>
    <name evidence="1" type="ORF">VNO80_23148</name>
</gene>
<keyword evidence="2" id="KW-1185">Reference proteome</keyword>
<dbReference type="Proteomes" id="UP001374584">
    <property type="component" value="Unassembled WGS sequence"/>
</dbReference>
<protein>
    <submittedName>
        <fullName evidence="1">Uncharacterized protein</fullName>
    </submittedName>
</protein>
<reference evidence="1 2" key="1">
    <citation type="submission" date="2024-01" db="EMBL/GenBank/DDBJ databases">
        <title>The genomes of 5 underutilized Papilionoideae crops provide insights into root nodulation and disease resistanc.</title>
        <authorList>
            <person name="Jiang F."/>
        </authorList>
    </citation>
    <scope>NUCLEOTIDE SEQUENCE [LARGE SCALE GENOMIC DNA]</scope>
    <source>
        <strain evidence="1">JINMINGXINNONG_FW02</strain>
        <tissue evidence="1">Leaves</tissue>
    </source>
</reference>
<evidence type="ECO:0000313" key="1">
    <source>
        <dbReference type="EMBL" id="KAK7348587.1"/>
    </source>
</evidence>
<dbReference type="AlphaFoldDB" id="A0AAN9QUQ3"/>
<evidence type="ECO:0000313" key="2">
    <source>
        <dbReference type="Proteomes" id="UP001374584"/>
    </source>
</evidence>
<comment type="caution">
    <text evidence="1">The sequence shown here is derived from an EMBL/GenBank/DDBJ whole genome shotgun (WGS) entry which is preliminary data.</text>
</comment>
<accession>A0AAN9QUQ3</accession>
<name>A0AAN9QUQ3_PHACN</name>
<proteinExistence type="predicted"/>